<accession>A0A4E0QLQ9</accession>
<reference evidence="1 2" key="1">
    <citation type="journal article" date="2016" name="Front. Microbiol.">
        <title>Single-Cell (Meta-)Genomics of a Dimorphic Candidatus Thiomargarita nelsonii Reveals Genomic Plasticity.</title>
        <authorList>
            <person name="Flood B.E."/>
            <person name="Fliss P."/>
            <person name="Jones D.S."/>
            <person name="Dick G.J."/>
            <person name="Jain S."/>
            <person name="Kaster A.K."/>
            <person name="Winkel M."/>
            <person name="Mussmann M."/>
            <person name="Bailey J."/>
        </authorList>
    </citation>
    <scope>NUCLEOTIDE SEQUENCE [LARGE SCALE GENOMIC DNA]</scope>
    <source>
        <strain evidence="1">Hydrate Ridge</strain>
    </source>
</reference>
<evidence type="ECO:0000313" key="2">
    <source>
        <dbReference type="Proteomes" id="UP000030428"/>
    </source>
</evidence>
<proteinExistence type="predicted"/>
<sequence>MPETTVIDKIIAHETIQIQIDAAVTNLEGIKVYLFSATNAYLGQYALTDTIGKVTFYLPVGQTYLFRADILGGQYWSELIEIGGINTVTMAIGHPKFSRGQTHSPCDTEWFVTGRV</sequence>
<comment type="caution">
    <text evidence="1">The sequence shown here is derived from an EMBL/GenBank/DDBJ whole genome shotgun (WGS) entry which is preliminary data.</text>
</comment>
<gene>
    <name evidence="1" type="ORF">PN36_30985</name>
</gene>
<evidence type="ECO:0000313" key="1">
    <source>
        <dbReference type="EMBL" id="TGO02068.1"/>
    </source>
</evidence>
<dbReference type="AlphaFoldDB" id="A0A4E0QLQ9"/>
<dbReference type="Proteomes" id="UP000030428">
    <property type="component" value="Unassembled WGS sequence"/>
</dbReference>
<name>A0A4E0QLQ9_9GAMM</name>
<dbReference type="EMBL" id="JSZA02000239">
    <property type="protein sequence ID" value="TGO02068.1"/>
    <property type="molecule type" value="Genomic_DNA"/>
</dbReference>
<organism evidence="1 2">
    <name type="scientific">Candidatus Thiomargarita nelsonii</name>
    <dbReference type="NCBI Taxonomy" id="1003181"/>
    <lineage>
        <taxon>Bacteria</taxon>
        <taxon>Pseudomonadati</taxon>
        <taxon>Pseudomonadota</taxon>
        <taxon>Gammaproteobacteria</taxon>
        <taxon>Thiotrichales</taxon>
        <taxon>Thiotrichaceae</taxon>
        <taxon>Thiomargarita</taxon>
    </lineage>
</organism>
<protein>
    <submittedName>
        <fullName evidence="1">Uncharacterized protein</fullName>
    </submittedName>
</protein>
<keyword evidence="2" id="KW-1185">Reference proteome</keyword>